<dbReference type="EMBL" id="CM003140">
    <property type="protein sequence ID" value="KIS72290.1"/>
    <property type="molecule type" value="Genomic_DNA"/>
</dbReference>
<dbReference type="PANTHER" id="PTHR10279:SF10">
    <property type="entry name" value="ORNITHINE DECARBOXYLASE ANTIZYME"/>
    <property type="match status" value="1"/>
</dbReference>
<comment type="subunit">
    <text evidence="3">Interacts with ODC and thereby sterically blocks ODC homodimerization.</text>
</comment>
<dbReference type="GO" id="GO:0075523">
    <property type="term" value="P:viral translational frameshifting"/>
    <property type="evidence" value="ECO:0007669"/>
    <property type="project" value="UniProtKB-KW"/>
</dbReference>
<evidence type="ECO:0000256" key="2">
    <source>
        <dbReference type="ARBA" id="ARBA00008796"/>
    </source>
</evidence>
<sequence length="489" mass="50634">MTTDNLNQPHLSPVSSFSAGAGSDGVPYSRNHALTNTNNAAAAAAAAGYPRGQQQSTTLSTVSPGRSAPVRGVASQQASTSTSITLSSSDANVVAARPSATTASTPNPNSTSNALAHQQQSNLRSSWHRPYSSGVPAPAVAVPIFRAAHPATIPALSNNAHRNVTAAQLPDSPPDTPPHSPGLAPVRLPSLGELGRLPQSQRPSPSRHFDVHERAPRSWSRPLPAHARDADISTDVIYTGQTPCDSELESVAESDFSDDTSQATIDQLVQAAQSLLLSSAPDRTNPQHALGPESANVSSIATQRGELMPATPEISPDNDVRHHAQKSAHAFLHRIFANVPGDLSVEDAGVELISPGWSGAVIKSGAIAPTQPSSSISSTSSSDSSADSQRTLYVSMPSVVDATLLREQVLAVLDAASDKLGCDSVMVCLNKAMRDFASVLHGLCYVGGALVAAAKESDQLGGGHANLPETDPISGLQLQNGLVLVAIEL</sequence>
<evidence type="ECO:0000256" key="1">
    <source>
        <dbReference type="ARBA" id="ARBA00002307"/>
    </source>
</evidence>
<dbReference type="OrthoDB" id="5959761at2759"/>
<dbReference type="STRING" id="237631.A0A0D1EDL2"/>
<evidence type="ECO:0000256" key="3">
    <source>
        <dbReference type="ARBA" id="ARBA00011486"/>
    </source>
</evidence>
<dbReference type="InterPro" id="IPR002993">
    <property type="entry name" value="ODC_AZ"/>
</dbReference>
<reference evidence="7 8" key="1">
    <citation type="journal article" date="2006" name="Nature">
        <title>Insights from the genome of the biotrophic fungal plant pathogen Ustilago maydis.</title>
        <authorList>
            <person name="Kamper J."/>
            <person name="Kahmann R."/>
            <person name="Bolker M."/>
            <person name="Ma L.J."/>
            <person name="Brefort T."/>
            <person name="Saville B.J."/>
            <person name="Banuett F."/>
            <person name="Kronstad J.W."/>
            <person name="Gold S.E."/>
            <person name="Muller O."/>
            <person name="Perlin M.H."/>
            <person name="Wosten H.A."/>
            <person name="de Vries R."/>
            <person name="Ruiz-Herrera J."/>
            <person name="Reynaga-Pena C.G."/>
            <person name="Snetselaar K."/>
            <person name="McCann M."/>
            <person name="Perez-Martin J."/>
            <person name="Feldbrugge M."/>
            <person name="Basse C.W."/>
            <person name="Steinberg G."/>
            <person name="Ibeas J.I."/>
            <person name="Holloman W."/>
            <person name="Guzman P."/>
            <person name="Farman M."/>
            <person name="Stajich J.E."/>
            <person name="Sentandreu R."/>
            <person name="Gonzalez-Prieto J.M."/>
            <person name="Kennell J.C."/>
            <person name="Molina L."/>
            <person name="Schirawski J."/>
            <person name="Mendoza-Mendoza A."/>
            <person name="Greilinger D."/>
            <person name="Munch K."/>
            <person name="Rossel N."/>
            <person name="Scherer M."/>
            <person name="Vranes M."/>
            <person name="Ladendorf O."/>
            <person name="Vincon V."/>
            <person name="Fuchs U."/>
            <person name="Sandrock B."/>
            <person name="Meng S."/>
            <person name="Ho E.C."/>
            <person name="Cahill M.J."/>
            <person name="Boyce K.J."/>
            <person name="Klose J."/>
            <person name="Klosterman S.J."/>
            <person name="Deelstra H.J."/>
            <person name="Ortiz-Castellanos L."/>
            <person name="Li W."/>
            <person name="Sanchez-Alonso P."/>
            <person name="Schreier P.H."/>
            <person name="Hauser-Hahn I."/>
            <person name="Vaupel M."/>
            <person name="Koopmann E."/>
            <person name="Friedrich G."/>
            <person name="Voss H."/>
            <person name="Schluter T."/>
            <person name="Margolis J."/>
            <person name="Platt D."/>
            <person name="Swimmer C."/>
            <person name="Gnirke A."/>
            <person name="Chen F."/>
            <person name="Vysotskaia V."/>
            <person name="Mannhaupt G."/>
            <person name="Guldener U."/>
            <person name="Munsterkotter M."/>
            <person name="Haase D."/>
            <person name="Oesterheld M."/>
            <person name="Mewes H.W."/>
            <person name="Mauceli E.W."/>
            <person name="DeCaprio D."/>
            <person name="Wade C.M."/>
            <person name="Butler J."/>
            <person name="Young S."/>
            <person name="Jaffe D.B."/>
            <person name="Calvo S."/>
            <person name="Nusbaum C."/>
            <person name="Galagan J."/>
            <person name="Birren B.W."/>
        </authorList>
    </citation>
    <scope>NUCLEOTIDE SEQUENCE [LARGE SCALE GENOMIC DNA]</scope>
    <source>
        <strain evidence="8">DSM 14603 / FGSC 9021 / UM521</strain>
    </source>
</reference>
<protein>
    <recommendedName>
        <fullName evidence="4">Ornithine decarboxylase antizyme</fullName>
    </recommendedName>
</protein>
<keyword evidence="8" id="KW-1185">Reference proteome</keyword>
<dbReference type="Gene3D" id="3.40.630.60">
    <property type="match status" value="1"/>
</dbReference>
<keyword evidence="5" id="KW-0688">Ribosomal frameshifting</keyword>
<dbReference type="GO" id="GO:0005737">
    <property type="term" value="C:cytoplasm"/>
    <property type="evidence" value="ECO:0000318"/>
    <property type="project" value="GO_Central"/>
</dbReference>
<dbReference type="PANTHER" id="PTHR10279">
    <property type="entry name" value="ORNITHINE DECARBOXYLASE ANTIZYME"/>
    <property type="match status" value="1"/>
</dbReference>
<feature type="compositionally biased region" description="Low complexity" evidence="6">
    <location>
        <begin position="74"/>
        <end position="89"/>
    </location>
</feature>
<dbReference type="Proteomes" id="UP000000561">
    <property type="component" value="Chromosome 1"/>
</dbReference>
<feature type="region of interest" description="Disordered" evidence="6">
    <location>
        <begin position="1"/>
        <end position="33"/>
    </location>
</feature>
<evidence type="ECO:0000256" key="6">
    <source>
        <dbReference type="SAM" id="MobiDB-lite"/>
    </source>
</evidence>
<feature type="compositionally biased region" description="Polar residues" evidence="6">
    <location>
        <begin position="52"/>
        <end position="64"/>
    </location>
</feature>
<dbReference type="GeneID" id="23561926"/>
<evidence type="ECO:0000313" key="7">
    <source>
        <dbReference type="EMBL" id="KIS72290.1"/>
    </source>
</evidence>
<dbReference type="InterPro" id="IPR016181">
    <property type="entry name" value="Acyl_CoA_acyltransferase"/>
</dbReference>
<feature type="compositionally biased region" description="Basic and acidic residues" evidence="6">
    <location>
        <begin position="207"/>
        <end position="216"/>
    </location>
</feature>
<organism evidence="7 8">
    <name type="scientific">Mycosarcoma maydis</name>
    <name type="common">Corn smut fungus</name>
    <name type="synonym">Ustilago maydis</name>
    <dbReference type="NCBI Taxonomy" id="5270"/>
    <lineage>
        <taxon>Eukaryota</taxon>
        <taxon>Fungi</taxon>
        <taxon>Dikarya</taxon>
        <taxon>Basidiomycota</taxon>
        <taxon>Ustilaginomycotina</taxon>
        <taxon>Ustilaginomycetes</taxon>
        <taxon>Ustilaginales</taxon>
        <taxon>Ustilaginaceae</taxon>
        <taxon>Mycosarcoma</taxon>
    </lineage>
</organism>
<comment type="similarity">
    <text evidence="2">Belongs to the ODC antizyme family.</text>
</comment>
<gene>
    <name evidence="7" type="ORF">UMAG_00698</name>
</gene>
<dbReference type="RefSeq" id="XP_011386493.1">
    <property type="nucleotide sequence ID" value="XM_011388191.1"/>
</dbReference>
<evidence type="ECO:0000256" key="4">
    <source>
        <dbReference type="ARBA" id="ARBA00017712"/>
    </source>
</evidence>
<dbReference type="KEGG" id="uma:UMAG_00698"/>
<dbReference type="VEuPathDB" id="FungiDB:UMAG_00698"/>
<proteinExistence type="inferred from homology"/>
<dbReference type="SUPFAM" id="SSF55729">
    <property type="entry name" value="Acyl-CoA N-acyltransferases (Nat)"/>
    <property type="match status" value="1"/>
</dbReference>
<comment type="function">
    <text evidence="1">Ornithine decarboxylase (ODC) antizyme protein that negatively regulates ODC activity and intracellular polyamine biosynthesis in response to increased intracellular polyamine levels. Binds to ODC monomers, inhibiting the assembly of the functional ODC homodimer, and targets the monomers for ubiquitin-independent proteolytic destruction by the 26S proteasome.</text>
</comment>
<feature type="compositionally biased region" description="Pro residues" evidence="6">
    <location>
        <begin position="171"/>
        <end position="180"/>
    </location>
</feature>
<dbReference type="Pfam" id="PF02100">
    <property type="entry name" value="ODC_AZ"/>
    <property type="match status" value="1"/>
</dbReference>
<feature type="compositionally biased region" description="Polar residues" evidence="6">
    <location>
        <begin position="1"/>
        <end position="18"/>
    </location>
</feature>
<dbReference type="InterPro" id="IPR038581">
    <property type="entry name" value="ODC_AZ_sf"/>
</dbReference>
<feature type="region of interest" description="Disordered" evidence="6">
    <location>
        <begin position="166"/>
        <end position="223"/>
    </location>
</feature>
<name>A0A0D1EDL2_MYCMD</name>
<dbReference type="InParanoid" id="A0A0D1EDL2"/>
<dbReference type="GO" id="GO:0008073">
    <property type="term" value="F:ornithine decarboxylase inhibitor activity"/>
    <property type="evidence" value="ECO:0000318"/>
    <property type="project" value="GO_Central"/>
</dbReference>
<accession>A0A0D1EDL2</accession>
<evidence type="ECO:0000313" key="8">
    <source>
        <dbReference type="Proteomes" id="UP000000561"/>
    </source>
</evidence>
<evidence type="ECO:0000256" key="5">
    <source>
        <dbReference type="ARBA" id="ARBA00022758"/>
    </source>
</evidence>
<feature type="region of interest" description="Disordered" evidence="6">
    <location>
        <begin position="45"/>
        <end position="133"/>
    </location>
</feature>
<dbReference type="AlphaFoldDB" id="A0A0D1EDL2"/>
<feature type="compositionally biased region" description="Low complexity" evidence="6">
    <location>
        <begin position="98"/>
        <end position="114"/>
    </location>
</feature>
<feature type="compositionally biased region" description="Polar residues" evidence="6">
    <location>
        <begin position="115"/>
        <end position="125"/>
    </location>
</feature>
<dbReference type="eggNOG" id="KOG4387">
    <property type="taxonomic scope" value="Eukaryota"/>
</dbReference>
<dbReference type="GO" id="GO:0005634">
    <property type="term" value="C:nucleus"/>
    <property type="evidence" value="ECO:0000318"/>
    <property type="project" value="GO_Central"/>
</dbReference>